<keyword evidence="2" id="KW-0472">Membrane</keyword>
<keyword evidence="2" id="KW-0812">Transmembrane</keyword>
<dbReference type="HOGENOM" id="CLU_473101_0_0_5"/>
<name>V5SGL0_9HYPH</name>
<dbReference type="Proteomes" id="UP000018542">
    <property type="component" value="Chromosome"/>
</dbReference>
<feature type="region of interest" description="Disordered" evidence="1">
    <location>
        <begin position="557"/>
        <end position="576"/>
    </location>
</feature>
<feature type="transmembrane region" description="Helical" evidence="2">
    <location>
        <begin position="114"/>
        <end position="132"/>
    </location>
</feature>
<reference evidence="3 4" key="1">
    <citation type="journal article" date="2014" name="Genome Announc.">
        <title>Complete Genome Sequence of Hyphomicrobium nitrativorans Strain NL23, a Denitrifying Bacterium Isolated from Biofilm of a Methanol-Fed Denitrification System Treating Seawater at the Montreal Biodome.</title>
        <authorList>
            <person name="Martineau C."/>
            <person name="Villeneuve C."/>
            <person name="Mauffrey F."/>
            <person name="Villemur R."/>
        </authorList>
    </citation>
    <scope>NUCLEOTIDE SEQUENCE [LARGE SCALE GENOMIC DNA]</scope>
    <source>
        <strain evidence="3">NL23</strain>
    </source>
</reference>
<evidence type="ECO:0000256" key="2">
    <source>
        <dbReference type="SAM" id="Phobius"/>
    </source>
</evidence>
<dbReference type="KEGG" id="hni:W911_16720"/>
<keyword evidence="2" id="KW-1133">Transmembrane helix</keyword>
<accession>V5SGL0</accession>
<keyword evidence="4" id="KW-1185">Reference proteome</keyword>
<evidence type="ECO:0000313" key="3">
    <source>
        <dbReference type="EMBL" id="AHB49673.1"/>
    </source>
</evidence>
<evidence type="ECO:0000256" key="1">
    <source>
        <dbReference type="SAM" id="MobiDB-lite"/>
    </source>
</evidence>
<organism evidence="3 4">
    <name type="scientific">Hyphomicrobium nitrativorans NL23</name>
    <dbReference type="NCBI Taxonomy" id="1029756"/>
    <lineage>
        <taxon>Bacteria</taxon>
        <taxon>Pseudomonadati</taxon>
        <taxon>Pseudomonadota</taxon>
        <taxon>Alphaproteobacteria</taxon>
        <taxon>Hyphomicrobiales</taxon>
        <taxon>Hyphomicrobiaceae</taxon>
        <taxon>Hyphomicrobium</taxon>
    </lineage>
</organism>
<feature type="transmembrane region" description="Helical" evidence="2">
    <location>
        <begin position="6"/>
        <end position="32"/>
    </location>
</feature>
<sequence length="576" mass="63644">MDAIDLLLRFVGAFYVFAAYVAARASLMALLIDRAIAAIGGKLPPRADLLKGYWLVCASVLVMIGGAALLFLLDVAVWAFLASSIGQAVYLFYAAPRYFDVEEPPDETGRRQTFNAFVIYLLATAVVVWAAATGRLAGIAEVSWPVVVIPATMVVAHVVYVLWMGGMPSAGSAAASPFDAPLFSGANGEPPRPLSEAKAIKVMTDYFTHPLWALDQDLYGDIAPEEMGLSEELTRDLNDWAEAYNASLDSEDPSQSVWSEERHKAHEAMARPLAIRLARERPDLTVYVLEPEVGWFLSAHRMTSDEPASGERLAVLCGRHRRFEVLNQRIFETERCCKITEIGRLCRRIGFDGDRRGEIDFASHFGRSGGGGKLLRRPGLRDLTLQELLLLAGYAKSRKPPKNLLALLCVDEPVRQGCRDHRPQEQQRMSVFGRRAGQSRARAGRLQKLRSPRADQRLAVAIIRIGLVGEPAERCGRAELERIARQLAAGFGAEQQRGERTRCRASREASALVAEEVLGLREEIPALRPLRRGRHAPARHRHRAGALRGIRPAGSIQHQIEKPCRVDHRGSPSHLS</sequence>
<feature type="transmembrane region" description="Helical" evidence="2">
    <location>
        <begin position="53"/>
        <end position="71"/>
    </location>
</feature>
<feature type="compositionally biased region" description="Basic and acidic residues" evidence="1">
    <location>
        <begin position="559"/>
        <end position="570"/>
    </location>
</feature>
<proteinExistence type="predicted"/>
<evidence type="ECO:0000313" key="4">
    <source>
        <dbReference type="Proteomes" id="UP000018542"/>
    </source>
</evidence>
<protein>
    <submittedName>
        <fullName evidence="3">Uncharacterized protein</fullName>
    </submittedName>
</protein>
<dbReference type="STRING" id="1029756.W911_16720"/>
<dbReference type="EMBL" id="CP006912">
    <property type="protein sequence ID" value="AHB49673.1"/>
    <property type="molecule type" value="Genomic_DNA"/>
</dbReference>
<feature type="transmembrane region" description="Helical" evidence="2">
    <location>
        <begin position="144"/>
        <end position="163"/>
    </location>
</feature>
<feature type="transmembrane region" description="Helical" evidence="2">
    <location>
        <begin position="77"/>
        <end position="93"/>
    </location>
</feature>
<gene>
    <name evidence="3" type="ORF">W911_16720</name>
</gene>
<dbReference type="AlphaFoldDB" id="V5SGL0"/>